<evidence type="ECO:0000313" key="1">
    <source>
        <dbReference type="EMBL" id="KXU89127.1"/>
    </source>
</evidence>
<dbReference type="OrthoDB" id="9027482at2"/>
<dbReference type="AlphaFoldDB" id="A0A149PVR2"/>
<organism evidence="1 2">
    <name type="scientific">Paraburkholderia monticola</name>
    <dbReference type="NCBI Taxonomy" id="1399968"/>
    <lineage>
        <taxon>Bacteria</taxon>
        <taxon>Pseudomonadati</taxon>
        <taxon>Pseudomonadota</taxon>
        <taxon>Betaproteobacteria</taxon>
        <taxon>Burkholderiales</taxon>
        <taxon>Burkholderiaceae</taxon>
        <taxon>Paraburkholderia</taxon>
    </lineage>
</organism>
<dbReference type="RefSeq" id="WP_062126453.1">
    <property type="nucleotide sequence ID" value="NZ_LRBG01000005.1"/>
</dbReference>
<gene>
    <name evidence="1" type="ORF">CI15_08750</name>
</gene>
<reference evidence="1 2" key="1">
    <citation type="journal article" date="2015" name="Int. J. Syst. Evol. Microbiol.">
        <title>Burkholderia monticola sp. nov., isolated from mountain soil.</title>
        <authorList>
            <person name="Baek I."/>
            <person name="Seo B."/>
            <person name="Lee I."/>
            <person name="Yi H."/>
            <person name="Chun J."/>
        </authorList>
    </citation>
    <scope>NUCLEOTIDE SEQUENCE [LARGE SCALE GENOMIC DNA]</scope>
    <source>
        <strain evidence="1 2">JC2948</strain>
    </source>
</reference>
<dbReference type="EMBL" id="LRBG01000005">
    <property type="protein sequence ID" value="KXU89127.1"/>
    <property type="molecule type" value="Genomic_DNA"/>
</dbReference>
<accession>A0A149PVR2</accession>
<proteinExistence type="predicted"/>
<keyword evidence="2" id="KW-1185">Reference proteome</keyword>
<dbReference type="Proteomes" id="UP000075613">
    <property type="component" value="Unassembled WGS sequence"/>
</dbReference>
<dbReference type="STRING" id="1399968.CI15_08750"/>
<protein>
    <submittedName>
        <fullName evidence="1">Uncharacterized protein</fullName>
    </submittedName>
</protein>
<sequence>MQISSRGYHDAELSGAAYSRANASALLNFELENGDSAQLLFSGVQALRINDYGLQNVVSRLLISPSYTFSIAEINEYISWAHSKHDYKASFSDEEVREIWTSVKRGRLALFVLEPSVGAEIVILCERALEAKKADENP</sequence>
<name>A0A149PVR2_9BURK</name>
<comment type="caution">
    <text evidence="1">The sequence shown here is derived from an EMBL/GenBank/DDBJ whole genome shotgun (WGS) entry which is preliminary data.</text>
</comment>
<evidence type="ECO:0000313" key="2">
    <source>
        <dbReference type="Proteomes" id="UP000075613"/>
    </source>
</evidence>